<accession>A0A8J2L2I9</accession>
<name>A0A8J2L2I9_9HEXA</name>
<dbReference type="Proteomes" id="UP000708208">
    <property type="component" value="Unassembled WGS sequence"/>
</dbReference>
<organism evidence="1 2">
    <name type="scientific">Allacma fusca</name>
    <dbReference type="NCBI Taxonomy" id="39272"/>
    <lineage>
        <taxon>Eukaryota</taxon>
        <taxon>Metazoa</taxon>
        <taxon>Ecdysozoa</taxon>
        <taxon>Arthropoda</taxon>
        <taxon>Hexapoda</taxon>
        <taxon>Collembola</taxon>
        <taxon>Symphypleona</taxon>
        <taxon>Sminthuridae</taxon>
        <taxon>Allacma</taxon>
    </lineage>
</organism>
<proteinExistence type="predicted"/>
<dbReference type="AlphaFoldDB" id="A0A8J2L2I9"/>
<comment type="caution">
    <text evidence="1">The sequence shown here is derived from an EMBL/GenBank/DDBJ whole genome shotgun (WGS) entry which is preliminary data.</text>
</comment>
<reference evidence="1" key="1">
    <citation type="submission" date="2021-06" db="EMBL/GenBank/DDBJ databases">
        <authorList>
            <person name="Hodson N. C."/>
            <person name="Mongue J. A."/>
            <person name="Jaron S. K."/>
        </authorList>
    </citation>
    <scope>NUCLEOTIDE SEQUENCE</scope>
</reference>
<evidence type="ECO:0000313" key="1">
    <source>
        <dbReference type="EMBL" id="CAG7824163.1"/>
    </source>
</evidence>
<dbReference type="EMBL" id="CAJVCH010531864">
    <property type="protein sequence ID" value="CAG7824163.1"/>
    <property type="molecule type" value="Genomic_DNA"/>
</dbReference>
<protein>
    <submittedName>
        <fullName evidence="1">Uncharacterized protein</fullName>
    </submittedName>
</protein>
<gene>
    <name evidence="1" type="ORF">AFUS01_LOCUS34337</name>
</gene>
<dbReference type="OrthoDB" id="619536at2759"/>
<keyword evidence="2" id="KW-1185">Reference proteome</keyword>
<evidence type="ECO:0000313" key="2">
    <source>
        <dbReference type="Proteomes" id="UP000708208"/>
    </source>
</evidence>
<sequence>MRYYFQSETDFEEKQTTEEELRQILKKLAWKNFPPKRSPWEFLYIPNYVSSSDESQVYPKSVLIFRLHHGFCDGFKILHLLMKEVNGISMNYVQRPKFAERNTFKKFLLSVCFLIQAPYQFFTMLVQSKDFNDWRKLGDDQLTTPFNAAFTKRIPLSFIKEICKGHQVSFTAVLLSGITTGVREMMIESGIRVPRNIATLVAVPIPG</sequence>
<feature type="non-terminal residue" evidence="1">
    <location>
        <position position="207"/>
    </location>
</feature>